<sequence>MKFRFTDQAKEEFPAYRLCKVLGVSQSGYFAWKDRPASHRSPRTW</sequence>
<protein>
    <recommendedName>
        <fullName evidence="3">Transposase</fullName>
    </recommendedName>
</protein>
<organism evidence="1 2">
    <name type="scientific">Agrobacterium vitis</name>
    <name type="common">Rhizobium vitis</name>
    <dbReference type="NCBI Taxonomy" id="373"/>
    <lineage>
        <taxon>Bacteria</taxon>
        <taxon>Pseudomonadati</taxon>
        <taxon>Pseudomonadota</taxon>
        <taxon>Alphaproteobacteria</taxon>
        <taxon>Hyphomicrobiales</taxon>
        <taxon>Rhizobiaceae</taxon>
        <taxon>Rhizobium/Agrobacterium group</taxon>
        <taxon>Agrobacterium</taxon>
    </lineage>
</organism>
<accession>A0AAE5AV24</accession>
<dbReference type="Proteomes" id="UP000436692">
    <property type="component" value="Unassembled WGS sequence"/>
</dbReference>
<reference evidence="1 2" key="1">
    <citation type="submission" date="2019-12" db="EMBL/GenBank/DDBJ databases">
        <title>Whole-genome sequencing of Allorhizobium vitis.</title>
        <authorList>
            <person name="Gan H.M."/>
            <person name="Szegedi E."/>
            <person name="Burr T."/>
            <person name="Savka M.A."/>
        </authorList>
    </citation>
    <scope>NUCLEOTIDE SEQUENCE [LARGE SCALE GENOMIC DNA]</scope>
    <source>
        <strain evidence="1 2">CG989</strain>
    </source>
</reference>
<proteinExistence type="predicted"/>
<name>A0AAE5AV24_AGRVI</name>
<comment type="caution">
    <text evidence="1">The sequence shown here is derived from an EMBL/GenBank/DDBJ whole genome shotgun (WGS) entry which is preliminary data.</text>
</comment>
<dbReference type="EMBL" id="WPHM01000002">
    <property type="protein sequence ID" value="MUZ56946.1"/>
    <property type="molecule type" value="Genomic_DNA"/>
</dbReference>
<evidence type="ECO:0000313" key="2">
    <source>
        <dbReference type="Proteomes" id="UP000436692"/>
    </source>
</evidence>
<evidence type="ECO:0008006" key="3">
    <source>
        <dbReference type="Google" id="ProtNLM"/>
    </source>
</evidence>
<dbReference type="AlphaFoldDB" id="A0AAE5AV24"/>
<gene>
    <name evidence="1" type="ORF">GOZ95_05640</name>
</gene>
<evidence type="ECO:0000313" key="1">
    <source>
        <dbReference type="EMBL" id="MUZ56946.1"/>
    </source>
</evidence>